<dbReference type="EMBL" id="CAJVQC010013433">
    <property type="protein sequence ID" value="CAG8648215.1"/>
    <property type="molecule type" value="Genomic_DNA"/>
</dbReference>
<gene>
    <name evidence="1" type="ORF">RPERSI_LOCUS7759</name>
</gene>
<dbReference type="Proteomes" id="UP000789920">
    <property type="component" value="Unassembled WGS sequence"/>
</dbReference>
<sequence>MFIPKLENDEIIDNYLDPIYGLLTDSIEEDSDSSSISNNDNTNKVEYLSLADTTNLIQKVCAAIYLSLDKLWQIPSEISLLATILNPRLKNFPFLKSSDYMQKIQAESLLKNLYNQYKQDMIISNQAEKTIETSLIENEDDDIFTEMWINNRSENIEQTEEEIVRYLNYPDKPKKIDPLEWWQKYKINASNHISSKRTRLSPNL</sequence>
<keyword evidence="2" id="KW-1185">Reference proteome</keyword>
<proteinExistence type="predicted"/>
<protein>
    <submittedName>
        <fullName evidence="1">25790_t:CDS:1</fullName>
    </submittedName>
</protein>
<feature type="non-terminal residue" evidence="1">
    <location>
        <position position="204"/>
    </location>
</feature>
<evidence type="ECO:0000313" key="2">
    <source>
        <dbReference type="Proteomes" id="UP000789920"/>
    </source>
</evidence>
<evidence type="ECO:0000313" key="1">
    <source>
        <dbReference type="EMBL" id="CAG8648215.1"/>
    </source>
</evidence>
<reference evidence="1" key="1">
    <citation type="submission" date="2021-06" db="EMBL/GenBank/DDBJ databases">
        <authorList>
            <person name="Kallberg Y."/>
            <person name="Tangrot J."/>
            <person name="Rosling A."/>
        </authorList>
    </citation>
    <scope>NUCLEOTIDE SEQUENCE</scope>
    <source>
        <strain evidence="1">MA461A</strain>
    </source>
</reference>
<comment type="caution">
    <text evidence="1">The sequence shown here is derived from an EMBL/GenBank/DDBJ whole genome shotgun (WGS) entry which is preliminary data.</text>
</comment>
<organism evidence="1 2">
    <name type="scientific">Racocetra persica</name>
    <dbReference type="NCBI Taxonomy" id="160502"/>
    <lineage>
        <taxon>Eukaryota</taxon>
        <taxon>Fungi</taxon>
        <taxon>Fungi incertae sedis</taxon>
        <taxon>Mucoromycota</taxon>
        <taxon>Glomeromycotina</taxon>
        <taxon>Glomeromycetes</taxon>
        <taxon>Diversisporales</taxon>
        <taxon>Gigasporaceae</taxon>
        <taxon>Racocetra</taxon>
    </lineage>
</organism>
<accession>A0ACA9NFC8</accession>
<name>A0ACA9NFC8_9GLOM</name>